<dbReference type="EMBL" id="JBDJPC010000013">
    <property type="protein sequence ID" value="KAL1488729.1"/>
    <property type="molecule type" value="Genomic_DNA"/>
</dbReference>
<dbReference type="Pfam" id="PF13837">
    <property type="entry name" value="Myb_DNA-bind_4"/>
    <property type="match status" value="1"/>
</dbReference>
<evidence type="ECO:0000259" key="2">
    <source>
        <dbReference type="PROSITE" id="PS50090"/>
    </source>
</evidence>
<protein>
    <recommendedName>
        <fullName evidence="2">Myb-like domain-containing protein</fullName>
    </recommendedName>
</protein>
<evidence type="ECO:0000313" key="3">
    <source>
        <dbReference type="EMBL" id="KAL1488729.1"/>
    </source>
</evidence>
<gene>
    <name evidence="3" type="ORF">ABEB36_014528</name>
</gene>
<proteinExistence type="predicted"/>
<reference evidence="3 4" key="1">
    <citation type="submission" date="2024-05" db="EMBL/GenBank/DDBJ databases">
        <title>Genetic variation in Jamaican populations of the coffee berry borer (Hypothenemus hampei).</title>
        <authorList>
            <person name="Errbii M."/>
            <person name="Myrie A."/>
        </authorList>
    </citation>
    <scope>NUCLEOTIDE SEQUENCE [LARGE SCALE GENOMIC DNA]</scope>
    <source>
        <strain evidence="3">JA-Hopewell-2020-01-JO</strain>
        <tissue evidence="3">Whole body</tissue>
    </source>
</reference>
<comment type="caution">
    <text evidence="3">The sequence shown here is derived from an EMBL/GenBank/DDBJ whole genome shotgun (WGS) entry which is preliminary data.</text>
</comment>
<sequence length="238" mass="28023">MSMRNLQEFLILPEDDIIQEETPYSNGTFSWSVNGTKLLIDLYKKYVKNVGKLEMKNLKSMWTKIANEISTTLQVNITTKQCHNRWKVLDRNYKKWVENKNATGRGRKCFEFSNEMDEVYGKKKNVHPTLLLESETINIPSDENFKKGNVESDVVNGADLSTPSTSKGVRNEERGEIVRKRNVKKKKTILEKLREDKLNYQKERMELFRKSYERIIALLEEKNDIERERNEILKKQGL</sequence>
<organism evidence="3 4">
    <name type="scientific">Hypothenemus hampei</name>
    <name type="common">Coffee berry borer</name>
    <dbReference type="NCBI Taxonomy" id="57062"/>
    <lineage>
        <taxon>Eukaryota</taxon>
        <taxon>Metazoa</taxon>
        <taxon>Ecdysozoa</taxon>
        <taxon>Arthropoda</taxon>
        <taxon>Hexapoda</taxon>
        <taxon>Insecta</taxon>
        <taxon>Pterygota</taxon>
        <taxon>Neoptera</taxon>
        <taxon>Endopterygota</taxon>
        <taxon>Coleoptera</taxon>
        <taxon>Polyphaga</taxon>
        <taxon>Cucujiformia</taxon>
        <taxon>Curculionidae</taxon>
        <taxon>Scolytinae</taxon>
        <taxon>Hypothenemus</taxon>
    </lineage>
</organism>
<dbReference type="Gene3D" id="1.10.10.60">
    <property type="entry name" value="Homeodomain-like"/>
    <property type="match status" value="1"/>
</dbReference>
<keyword evidence="1" id="KW-0175">Coiled coil</keyword>
<dbReference type="AlphaFoldDB" id="A0ABD1E2C0"/>
<keyword evidence="4" id="KW-1185">Reference proteome</keyword>
<dbReference type="InterPro" id="IPR001005">
    <property type="entry name" value="SANT/Myb"/>
</dbReference>
<evidence type="ECO:0000256" key="1">
    <source>
        <dbReference type="SAM" id="Coils"/>
    </source>
</evidence>
<dbReference type="Proteomes" id="UP001566132">
    <property type="component" value="Unassembled WGS sequence"/>
</dbReference>
<accession>A0ABD1E2C0</accession>
<feature type="coiled-coil region" evidence="1">
    <location>
        <begin position="183"/>
        <end position="236"/>
    </location>
</feature>
<dbReference type="InterPro" id="IPR044822">
    <property type="entry name" value="Myb_DNA-bind_4"/>
</dbReference>
<evidence type="ECO:0000313" key="4">
    <source>
        <dbReference type="Proteomes" id="UP001566132"/>
    </source>
</evidence>
<feature type="domain" description="Myb-like" evidence="2">
    <location>
        <begin position="30"/>
        <end position="90"/>
    </location>
</feature>
<dbReference type="PROSITE" id="PS50090">
    <property type="entry name" value="MYB_LIKE"/>
    <property type="match status" value="1"/>
</dbReference>
<name>A0ABD1E2C0_HYPHA</name>